<dbReference type="EMBL" id="QGNW01000596">
    <property type="protein sequence ID" value="RVW67242.1"/>
    <property type="molecule type" value="Genomic_DNA"/>
</dbReference>
<accession>A0A438G4V3</accession>
<comment type="caution">
    <text evidence="1">The sequence shown here is derived from an EMBL/GenBank/DDBJ whole genome shotgun (WGS) entry which is preliminary data.</text>
</comment>
<dbReference type="AlphaFoldDB" id="A0A438G4V3"/>
<sequence length="104" mass="11560">MTTNDEEEAAGVVLASQSLKQGPSTAANSLSLNRKFNLVSKSNGPSNDMKCSHYGNSKHTRDTCFKLHGYPDWWHELQAKSDGMGMGMMVEQVKMQLMARARPR</sequence>
<organism evidence="1 2">
    <name type="scientific">Vitis vinifera</name>
    <name type="common">Grape</name>
    <dbReference type="NCBI Taxonomy" id="29760"/>
    <lineage>
        <taxon>Eukaryota</taxon>
        <taxon>Viridiplantae</taxon>
        <taxon>Streptophyta</taxon>
        <taxon>Embryophyta</taxon>
        <taxon>Tracheophyta</taxon>
        <taxon>Spermatophyta</taxon>
        <taxon>Magnoliopsida</taxon>
        <taxon>eudicotyledons</taxon>
        <taxon>Gunneridae</taxon>
        <taxon>Pentapetalae</taxon>
        <taxon>rosids</taxon>
        <taxon>Vitales</taxon>
        <taxon>Vitaceae</taxon>
        <taxon>Viteae</taxon>
        <taxon>Vitis</taxon>
    </lineage>
</organism>
<dbReference type="Proteomes" id="UP000288805">
    <property type="component" value="Unassembled WGS sequence"/>
</dbReference>
<evidence type="ECO:0000313" key="2">
    <source>
        <dbReference type="Proteomes" id="UP000288805"/>
    </source>
</evidence>
<protein>
    <submittedName>
        <fullName evidence="1">Uncharacterized protein</fullName>
    </submittedName>
</protein>
<name>A0A438G4V3_VITVI</name>
<evidence type="ECO:0000313" key="1">
    <source>
        <dbReference type="EMBL" id="RVW67242.1"/>
    </source>
</evidence>
<proteinExistence type="predicted"/>
<reference evidence="1 2" key="1">
    <citation type="journal article" date="2018" name="PLoS Genet.">
        <title>Population sequencing reveals clonal diversity and ancestral inbreeding in the grapevine cultivar Chardonnay.</title>
        <authorList>
            <person name="Roach M.J."/>
            <person name="Johnson D.L."/>
            <person name="Bohlmann J."/>
            <person name="van Vuuren H.J."/>
            <person name="Jones S.J."/>
            <person name="Pretorius I.S."/>
            <person name="Schmidt S.A."/>
            <person name="Borneman A.R."/>
        </authorList>
    </citation>
    <scope>NUCLEOTIDE SEQUENCE [LARGE SCALE GENOMIC DNA]</scope>
    <source>
        <strain evidence="2">cv. Chardonnay</strain>
        <tissue evidence="1">Leaf</tissue>
    </source>
</reference>
<gene>
    <name evidence="1" type="ORF">CK203_063319</name>
</gene>